<dbReference type="OrthoDB" id="445944at2759"/>
<protein>
    <submittedName>
        <fullName evidence="2">Uncharacterized protein</fullName>
    </submittedName>
</protein>
<dbReference type="EMBL" id="CAJNIZ010046238">
    <property type="protein sequence ID" value="CAE7743550.1"/>
    <property type="molecule type" value="Genomic_DNA"/>
</dbReference>
<gene>
    <name evidence="2" type="ORF">SPIL2461_LOCUS21427</name>
</gene>
<reference evidence="2" key="1">
    <citation type="submission" date="2021-02" db="EMBL/GenBank/DDBJ databases">
        <authorList>
            <person name="Dougan E. K."/>
            <person name="Rhodes N."/>
            <person name="Thang M."/>
            <person name="Chan C."/>
        </authorList>
    </citation>
    <scope>NUCLEOTIDE SEQUENCE</scope>
</reference>
<sequence length="322" mass="35026">SETEEARRRYRNTLFDREAKAAASLLEQVRQYVGRSGKCQVTDFEDLCTIHHAISNLFERVKRFSSLESMPRVYRNAVKAAGIERPPGEADDAQLLILQGTNDLEDPPSETVVDLTPSAPLFDLVRKVPEVSIEDLCRNVPLPQQIPAPSPRSPAAPRAPPRRRKPSGPSKASSGQRSPASRPNSTGKGKPAAEKPVPTELFVEVFMEFTNGSAPPEGQVLQELRLEMQVVELPSRTPLRSLRITNVPGSIGTAMLEVSSFPRAELCMALIKESGDNDAPKLSWDDSEEFSMLSPGDSGSRSASVSSALRVPVSQLLSACAV</sequence>
<organism evidence="2 3">
    <name type="scientific">Symbiodinium pilosum</name>
    <name type="common">Dinoflagellate</name>
    <dbReference type="NCBI Taxonomy" id="2952"/>
    <lineage>
        <taxon>Eukaryota</taxon>
        <taxon>Sar</taxon>
        <taxon>Alveolata</taxon>
        <taxon>Dinophyceae</taxon>
        <taxon>Suessiales</taxon>
        <taxon>Symbiodiniaceae</taxon>
        <taxon>Symbiodinium</taxon>
    </lineage>
</organism>
<evidence type="ECO:0000313" key="3">
    <source>
        <dbReference type="Proteomes" id="UP000649617"/>
    </source>
</evidence>
<proteinExistence type="predicted"/>
<keyword evidence="3" id="KW-1185">Reference proteome</keyword>
<dbReference type="AlphaFoldDB" id="A0A812XVI2"/>
<accession>A0A812XVI2</accession>
<evidence type="ECO:0000313" key="2">
    <source>
        <dbReference type="EMBL" id="CAE7743550.1"/>
    </source>
</evidence>
<dbReference type="Proteomes" id="UP000649617">
    <property type="component" value="Unassembled WGS sequence"/>
</dbReference>
<name>A0A812XVI2_SYMPI</name>
<feature type="compositionally biased region" description="Polar residues" evidence="1">
    <location>
        <begin position="176"/>
        <end position="187"/>
    </location>
</feature>
<evidence type="ECO:0000256" key="1">
    <source>
        <dbReference type="SAM" id="MobiDB-lite"/>
    </source>
</evidence>
<feature type="compositionally biased region" description="Pro residues" evidence="1">
    <location>
        <begin position="144"/>
        <end position="159"/>
    </location>
</feature>
<comment type="caution">
    <text evidence="2">The sequence shown here is derived from an EMBL/GenBank/DDBJ whole genome shotgun (WGS) entry which is preliminary data.</text>
</comment>
<feature type="non-terminal residue" evidence="2">
    <location>
        <position position="322"/>
    </location>
</feature>
<feature type="non-terminal residue" evidence="2">
    <location>
        <position position="1"/>
    </location>
</feature>
<feature type="region of interest" description="Disordered" evidence="1">
    <location>
        <begin position="141"/>
        <end position="196"/>
    </location>
</feature>